<dbReference type="Gene3D" id="2.30.33.40">
    <property type="entry name" value="GroES chaperonin"/>
    <property type="match status" value="1"/>
</dbReference>
<proteinExistence type="inferred from homology"/>
<dbReference type="PANTHER" id="PTHR10772:SF58">
    <property type="entry name" value="CO-CHAPERONIN GROES"/>
    <property type="match status" value="1"/>
</dbReference>
<comment type="similarity">
    <text evidence="1 3 4">Belongs to the GroES chaperonin family.</text>
</comment>
<dbReference type="InterPro" id="IPR037124">
    <property type="entry name" value="Chaperonin_GroES_sf"/>
</dbReference>
<comment type="subunit">
    <text evidence="3">Heptamer of 7 subunits arranged in a ring. Interacts with the chaperonin GroEL.</text>
</comment>
<dbReference type="PANTHER" id="PTHR10772">
    <property type="entry name" value="10 KDA HEAT SHOCK PROTEIN"/>
    <property type="match status" value="1"/>
</dbReference>
<reference evidence="6 7" key="1">
    <citation type="submission" date="2021-03" db="EMBL/GenBank/DDBJ databases">
        <title>Glycomyces sp. nov., a novel actinomycete isolated from soil.</title>
        <authorList>
            <person name="Yang X."/>
            <person name="Xu X."/>
        </authorList>
    </citation>
    <scope>NUCLEOTIDE SEQUENCE [LARGE SCALE GENOMIC DNA]</scope>
    <source>
        <strain evidence="6 7">NEAU-S30</strain>
    </source>
</reference>
<feature type="compositionally biased region" description="Low complexity" evidence="5">
    <location>
        <begin position="14"/>
        <end position="29"/>
    </location>
</feature>
<dbReference type="InterPro" id="IPR011032">
    <property type="entry name" value="GroES-like_sf"/>
</dbReference>
<accession>A0ABS3U4Y4</accession>
<evidence type="ECO:0000313" key="6">
    <source>
        <dbReference type="EMBL" id="MBO3733836.1"/>
    </source>
</evidence>
<evidence type="ECO:0000256" key="1">
    <source>
        <dbReference type="ARBA" id="ARBA00006975"/>
    </source>
</evidence>
<dbReference type="NCBIfam" id="NF001534">
    <property type="entry name" value="PRK00364.2-5"/>
    <property type="match status" value="1"/>
</dbReference>
<keyword evidence="7" id="KW-1185">Reference proteome</keyword>
<comment type="caution">
    <text evidence="6">The sequence shown here is derived from an EMBL/GenBank/DDBJ whole genome shotgun (WGS) entry which is preliminary data.</text>
</comment>
<evidence type="ECO:0000256" key="4">
    <source>
        <dbReference type="RuleBase" id="RU000535"/>
    </source>
</evidence>
<dbReference type="Pfam" id="PF00166">
    <property type="entry name" value="Cpn10"/>
    <property type="match status" value="1"/>
</dbReference>
<dbReference type="InterPro" id="IPR018369">
    <property type="entry name" value="Chaprnonin_Cpn10_CS"/>
</dbReference>
<gene>
    <name evidence="3 6" type="primary">groES</name>
    <name evidence="3" type="synonym">groS</name>
    <name evidence="6" type="ORF">J5V16_13495</name>
</gene>
<evidence type="ECO:0000256" key="3">
    <source>
        <dbReference type="HAMAP-Rule" id="MF_00580"/>
    </source>
</evidence>
<keyword evidence="3" id="KW-0963">Cytoplasm</keyword>
<dbReference type="PROSITE" id="PS00681">
    <property type="entry name" value="CHAPERONINS_CPN10"/>
    <property type="match status" value="1"/>
</dbReference>
<dbReference type="CDD" id="cd00320">
    <property type="entry name" value="cpn10"/>
    <property type="match status" value="1"/>
</dbReference>
<comment type="subcellular location">
    <subcellularLocation>
        <location evidence="3">Cytoplasm</location>
    </subcellularLocation>
</comment>
<dbReference type="SMART" id="SM00883">
    <property type="entry name" value="Cpn10"/>
    <property type="match status" value="1"/>
</dbReference>
<evidence type="ECO:0000256" key="2">
    <source>
        <dbReference type="ARBA" id="ARBA00023186"/>
    </source>
</evidence>
<dbReference type="NCBIfam" id="NF001531">
    <property type="entry name" value="PRK00364.2-2"/>
    <property type="match status" value="1"/>
</dbReference>
<keyword evidence="2 3" id="KW-0143">Chaperone</keyword>
<evidence type="ECO:0000256" key="5">
    <source>
        <dbReference type="SAM" id="MobiDB-lite"/>
    </source>
</evidence>
<dbReference type="NCBIfam" id="NF001533">
    <property type="entry name" value="PRK00364.2-4"/>
    <property type="match status" value="1"/>
</dbReference>
<sequence length="142" mass="15147">MIALALSPRECQQPRAGASAPATTRPAPSWRTSVLNTKVWRNQVSKAAIKPLGDRIVVQANEAETTTASGLVIPDTAKEKPQEGTVLAVGPGAFDDKGNRLPIDVKVGDVVIYSKYGGTEVKYNGEEYLVLSSRDVLAVVEN</sequence>
<comment type="function">
    <text evidence="3 4">Together with the chaperonin GroEL, plays an essential role in assisting protein folding. The GroEL-GroES system forms a nano-cage that allows encapsulation of the non-native substrate proteins and provides a physical environment optimized to promote and accelerate protein folding. GroES binds to the apical surface of the GroEL ring, thereby capping the opening of the GroEL channel.</text>
</comment>
<name>A0ABS3U4Y4_9ACTN</name>
<dbReference type="InterPro" id="IPR020818">
    <property type="entry name" value="Chaperonin_GroES"/>
</dbReference>
<dbReference type="HAMAP" id="MF_00580">
    <property type="entry name" value="CH10"/>
    <property type="match status" value="1"/>
</dbReference>
<dbReference type="Proteomes" id="UP000681341">
    <property type="component" value="Unassembled WGS sequence"/>
</dbReference>
<evidence type="ECO:0000313" key="7">
    <source>
        <dbReference type="Proteomes" id="UP000681341"/>
    </source>
</evidence>
<protein>
    <recommendedName>
        <fullName evidence="3">Co-chaperonin GroES</fullName>
    </recommendedName>
    <alternativeName>
        <fullName evidence="3">10 kDa chaperonin</fullName>
    </alternativeName>
    <alternativeName>
        <fullName evidence="3">Chaperonin-10</fullName>
        <shortName evidence="3">Cpn10</shortName>
    </alternativeName>
</protein>
<dbReference type="EMBL" id="JAGFNP010000006">
    <property type="protein sequence ID" value="MBO3733836.1"/>
    <property type="molecule type" value="Genomic_DNA"/>
</dbReference>
<feature type="region of interest" description="Disordered" evidence="5">
    <location>
        <begin position="1"/>
        <end position="29"/>
    </location>
</feature>
<dbReference type="PRINTS" id="PR00297">
    <property type="entry name" value="CHAPERONIN10"/>
</dbReference>
<organism evidence="6 7">
    <name type="scientific">Glycomyces niveus</name>
    <dbReference type="NCBI Taxonomy" id="2820287"/>
    <lineage>
        <taxon>Bacteria</taxon>
        <taxon>Bacillati</taxon>
        <taxon>Actinomycetota</taxon>
        <taxon>Actinomycetes</taxon>
        <taxon>Glycomycetales</taxon>
        <taxon>Glycomycetaceae</taxon>
        <taxon>Glycomyces</taxon>
    </lineage>
</organism>
<dbReference type="SUPFAM" id="SSF50129">
    <property type="entry name" value="GroES-like"/>
    <property type="match status" value="1"/>
</dbReference>
<dbReference type="NCBIfam" id="NF001530">
    <property type="entry name" value="PRK00364.1-6"/>
    <property type="match status" value="1"/>
</dbReference>